<dbReference type="CDD" id="cd00105">
    <property type="entry name" value="KH-I"/>
    <property type="match status" value="1"/>
</dbReference>
<reference evidence="6" key="1">
    <citation type="submission" date="2003-08" db="EMBL/GenBank/DDBJ databases">
        <authorList>
            <person name="Birren B."/>
            <person name="Nusbaum C."/>
            <person name="Abebe A."/>
            <person name="Abouelleil A."/>
            <person name="Adekoya E."/>
            <person name="Ait-zahra M."/>
            <person name="Allen N."/>
            <person name="Allen T."/>
            <person name="An P."/>
            <person name="Anderson M."/>
            <person name="Anderson S."/>
            <person name="Arachchi H."/>
            <person name="Armbruster J."/>
            <person name="Bachantsang P."/>
            <person name="Baldwin J."/>
            <person name="Barry A."/>
            <person name="Bayul T."/>
            <person name="Blitshsteyn B."/>
            <person name="Bloom T."/>
            <person name="Blye J."/>
            <person name="Boguslavskiy L."/>
            <person name="Borowsky M."/>
            <person name="Boukhgalter B."/>
            <person name="Brunache A."/>
            <person name="Butler J."/>
            <person name="Calixte N."/>
            <person name="Calvo S."/>
            <person name="Camarata J."/>
            <person name="Campo K."/>
            <person name="Chang J."/>
            <person name="Cheshatsang Y."/>
            <person name="Citroen M."/>
            <person name="Collymore A."/>
            <person name="Considine T."/>
            <person name="Cook A."/>
            <person name="Cooke P."/>
            <person name="Corum B."/>
            <person name="Cuomo C."/>
            <person name="David R."/>
            <person name="Dawoe T."/>
            <person name="Degray S."/>
            <person name="Dodge S."/>
            <person name="Dooley K."/>
            <person name="Dorje P."/>
            <person name="Dorjee K."/>
            <person name="Dorris L."/>
            <person name="Duffey N."/>
            <person name="Dupes A."/>
            <person name="Elkins T."/>
            <person name="Engels R."/>
            <person name="Erickson J."/>
            <person name="Farina A."/>
            <person name="Faro S."/>
            <person name="Ferreira P."/>
            <person name="Fischer H."/>
            <person name="Fitzgerald M."/>
            <person name="Foley K."/>
            <person name="Gage D."/>
            <person name="Galagan J."/>
            <person name="Gearin G."/>
            <person name="Gnerre S."/>
            <person name="Gnirke A."/>
            <person name="Goyette A."/>
            <person name="Graham J."/>
            <person name="Grandbois E."/>
            <person name="Gyaltsen K."/>
            <person name="Hafez N."/>
            <person name="Hagopian D."/>
            <person name="Hagos B."/>
            <person name="Hall J."/>
            <person name="Hatcher B."/>
            <person name="Heller A."/>
            <person name="Higgins H."/>
            <person name="Honan T."/>
            <person name="Horn A."/>
            <person name="Houde N."/>
            <person name="Hughes L."/>
            <person name="Hulme W."/>
            <person name="Husby E."/>
            <person name="Iliev I."/>
            <person name="Jaffe D."/>
            <person name="Jones C."/>
            <person name="Kamal M."/>
            <person name="Kamat A."/>
            <person name="Kamvysselis M."/>
            <person name="Karlsson E."/>
            <person name="Kells C."/>
            <person name="Kieu A."/>
            <person name="Kisner P."/>
            <person name="Kodira C."/>
            <person name="Kulbokas E."/>
            <person name="Labutti K."/>
            <person name="Lama D."/>
            <person name="Landers T."/>
            <person name="Leger J."/>
            <person name="Levine S."/>
            <person name="Lewis D."/>
            <person name="Lewis T."/>
            <person name="Lindblad-toh K."/>
            <person name="Liu X."/>
            <person name="Lokyitsang T."/>
            <person name="Lokyitsang Y."/>
            <person name="Lucien O."/>
            <person name="Lui A."/>
            <person name="Ma L.J."/>
            <person name="Mabbitt R."/>
            <person name="Macdonald J."/>
            <person name="Maclean C."/>
            <person name="Major J."/>
            <person name="Manning J."/>
            <person name="Marabella R."/>
            <person name="Maru K."/>
            <person name="Matthews C."/>
            <person name="Mauceli E."/>
            <person name="Mccarthy M."/>
            <person name="Mcdonough S."/>
            <person name="Mcghee T."/>
            <person name="Meldrim J."/>
            <person name="Meneus L."/>
            <person name="Mesirov J."/>
            <person name="Mihalev A."/>
            <person name="Mihova T."/>
            <person name="Mikkelsen T."/>
            <person name="Mlenga V."/>
            <person name="Moru K."/>
            <person name="Mozes J."/>
            <person name="Mulrain L."/>
            <person name="Munson G."/>
            <person name="Naylor J."/>
            <person name="Newes C."/>
            <person name="Nguyen C."/>
            <person name="Nguyen N."/>
            <person name="Nguyen T."/>
            <person name="Nicol R."/>
            <person name="Nielsen C."/>
            <person name="Nizzari M."/>
            <person name="Norbu C."/>
            <person name="Norbu N."/>
            <person name="O'donnell P."/>
            <person name="Okoawo O."/>
            <person name="O'leary S."/>
            <person name="Omotosho B."/>
            <person name="O'neill K."/>
            <person name="Osman S."/>
            <person name="Parker S."/>
            <person name="Perrin D."/>
            <person name="Phunkhang P."/>
            <person name="Piqani B."/>
            <person name="Purcell S."/>
            <person name="Rachupka T."/>
            <person name="Ramasamy U."/>
            <person name="Rameau R."/>
            <person name="Ray V."/>
            <person name="Raymond C."/>
            <person name="Retta R."/>
            <person name="Richardson S."/>
            <person name="Rise C."/>
            <person name="Rodriguez J."/>
            <person name="Rogers J."/>
            <person name="Rogov P."/>
            <person name="Rutman M."/>
            <person name="Schupbach R."/>
            <person name="Seaman C."/>
            <person name="Settipalli S."/>
            <person name="Sharpe T."/>
            <person name="Sheridan J."/>
            <person name="Sherpa N."/>
            <person name="Shi J."/>
            <person name="Smirnov S."/>
            <person name="Smith C."/>
            <person name="Sougnez C."/>
            <person name="Spencer B."/>
            <person name="Stalker J."/>
            <person name="Stange-thomann N."/>
            <person name="Stavropoulos S."/>
            <person name="Stetson K."/>
            <person name="Stone C."/>
            <person name="Stone S."/>
            <person name="Stubbs M."/>
            <person name="Talamas J."/>
            <person name="Tchuinga P."/>
            <person name="Tenzing P."/>
            <person name="Tesfaye S."/>
            <person name="Theodore J."/>
            <person name="Thoulutsang Y."/>
            <person name="Topham K."/>
            <person name="Towey S."/>
            <person name="Tsamla T."/>
            <person name="Tsomo N."/>
            <person name="Vallee D."/>
            <person name="Vassiliev H."/>
            <person name="Venkataraman V."/>
            <person name="Vinson J."/>
            <person name="Vo A."/>
            <person name="Wade C."/>
            <person name="Wang S."/>
            <person name="Wangchuk T."/>
            <person name="Wangdi T."/>
            <person name="Whittaker C."/>
            <person name="Wilkinson J."/>
            <person name="Wu Y."/>
            <person name="Wyman D."/>
            <person name="Yadav S."/>
            <person name="Yang S."/>
            <person name="Yang X."/>
            <person name="Yeager S."/>
            <person name="Yee E."/>
            <person name="Young G."/>
            <person name="Zainoun J."/>
            <person name="Zembeck L."/>
            <person name="Zimmer A."/>
            <person name="Zody M."/>
            <person name="Lander E."/>
        </authorList>
    </citation>
    <scope>NUCLEOTIDE SEQUENCE [LARGE SCALE GENOMIC DNA]</scope>
</reference>
<keyword evidence="6" id="KW-1185">Reference proteome</keyword>
<dbReference type="STRING" id="51511.ENSCSAVP00000007375"/>
<dbReference type="OMA" id="RKNDCGK"/>
<dbReference type="AlphaFoldDB" id="H2YPW7"/>
<feature type="compositionally biased region" description="Basic and acidic residues" evidence="3">
    <location>
        <begin position="38"/>
        <end position="49"/>
    </location>
</feature>
<dbReference type="PROSITE" id="PS50084">
    <property type="entry name" value="KH_TYPE_1"/>
    <property type="match status" value="2"/>
</dbReference>
<dbReference type="Proteomes" id="UP000007875">
    <property type="component" value="Unassembled WGS sequence"/>
</dbReference>
<reference evidence="5" key="3">
    <citation type="submission" date="2025-09" db="UniProtKB">
        <authorList>
            <consortium name="Ensembl"/>
        </authorList>
    </citation>
    <scope>IDENTIFICATION</scope>
</reference>
<dbReference type="HOGENOM" id="CLU_900028_0_0_1"/>
<evidence type="ECO:0000256" key="3">
    <source>
        <dbReference type="SAM" id="MobiDB-lite"/>
    </source>
</evidence>
<dbReference type="GO" id="GO:0003723">
    <property type="term" value="F:RNA binding"/>
    <property type="evidence" value="ECO:0007669"/>
    <property type="project" value="UniProtKB-UniRule"/>
</dbReference>
<evidence type="ECO:0000313" key="6">
    <source>
        <dbReference type="Proteomes" id="UP000007875"/>
    </source>
</evidence>
<dbReference type="SUPFAM" id="SSF54791">
    <property type="entry name" value="Eukaryotic type KH-domain (KH-domain type I)"/>
    <property type="match status" value="2"/>
</dbReference>
<dbReference type="Pfam" id="PF00013">
    <property type="entry name" value="KH_1"/>
    <property type="match status" value="2"/>
</dbReference>
<dbReference type="Gene3D" id="3.30.1370.10">
    <property type="entry name" value="K Homology domain, type 1"/>
    <property type="match status" value="2"/>
</dbReference>
<name>H2YPW7_CIOSA</name>
<dbReference type="InterPro" id="IPR036612">
    <property type="entry name" value="KH_dom_type_1_sf"/>
</dbReference>
<dbReference type="Ensembl" id="ENSCSAVT00000007472.1">
    <property type="protein sequence ID" value="ENSCSAVP00000007375.1"/>
    <property type="gene ID" value="ENSCSAVG00000004403.1"/>
</dbReference>
<protein>
    <recommendedName>
        <fullName evidence="4">K Homology domain-containing protein</fullName>
    </recommendedName>
</protein>
<dbReference type="InterPro" id="IPR004087">
    <property type="entry name" value="KH_dom"/>
</dbReference>
<feature type="domain" description="K Homology" evidence="4">
    <location>
        <begin position="150"/>
        <end position="220"/>
    </location>
</feature>
<feature type="compositionally biased region" description="Polar residues" evidence="3">
    <location>
        <begin position="51"/>
        <end position="63"/>
    </location>
</feature>
<dbReference type="InParanoid" id="H2YPW7"/>
<dbReference type="PANTHER" id="PTHR10288">
    <property type="entry name" value="KH DOMAIN CONTAINING RNA BINDING PROTEIN"/>
    <property type="match status" value="1"/>
</dbReference>
<keyword evidence="1" id="KW-0677">Repeat</keyword>
<accession>H2YPW7</accession>
<organism evidence="5 6">
    <name type="scientific">Ciona savignyi</name>
    <name type="common">Pacific transparent sea squirt</name>
    <dbReference type="NCBI Taxonomy" id="51511"/>
    <lineage>
        <taxon>Eukaryota</taxon>
        <taxon>Metazoa</taxon>
        <taxon>Chordata</taxon>
        <taxon>Tunicata</taxon>
        <taxon>Ascidiacea</taxon>
        <taxon>Phlebobranchia</taxon>
        <taxon>Cionidae</taxon>
        <taxon>Ciona</taxon>
    </lineage>
</organism>
<feature type="region of interest" description="Disordered" evidence="3">
    <location>
        <begin position="33"/>
        <end position="63"/>
    </location>
</feature>
<evidence type="ECO:0000256" key="2">
    <source>
        <dbReference type="PROSITE-ProRule" id="PRU00117"/>
    </source>
</evidence>
<dbReference type="GeneTree" id="ENSGT00940000167158"/>
<reference evidence="5" key="2">
    <citation type="submission" date="2025-08" db="UniProtKB">
        <authorList>
            <consortium name="Ensembl"/>
        </authorList>
    </citation>
    <scope>IDENTIFICATION</scope>
</reference>
<keyword evidence="2" id="KW-0694">RNA-binding</keyword>
<evidence type="ECO:0000256" key="1">
    <source>
        <dbReference type="ARBA" id="ARBA00022737"/>
    </source>
</evidence>
<feature type="domain" description="K Homology" evidence="4">
    <location>
        <begin position="61"/>
        <end position="131"/>
    </location>
</feature>
<evidence type="ECO:0000259" key="4">
    <source>
        <dbReference type="SMART" id="SM00322"/>
    </source>
</evidence>
<proteinExistence type="predicted"/>
<sequence length="309" mass="34878">MSDCWDEDEDFCTAPVIPSVSYSHSRKTGIPNKISFGGRREGRRNEYRNTEFGTGESSEPFEDSTTITVGARDCGRIIGKGGSTIRDLEEKSGARIKLCQNDRRDLEVPVVISGSVDARATAEQMINDLLNRDVIRRPPSSNHHDQYHGSDEMVKISIRKNDCGKLIGRGGTTINEIREKSNARIKICREEGGYFEVPVEVSGTSEACKLAKQLIDELLNTEELNNASQNRNEKSVSGMTEDGLIDWDQMNKECERIRKERWGKLPPIVKNFYIEDEKVSDMSNAEVELWSSKILTLVFRTYLPTIVNH</sequence>
<evidence type="ECO:0000313" key="5">
    <source>
        <dbReference type="Ensembl" id="ENSCSAVP00000007375.1"/>
    </source>
</evidence>
<dbReference type="InterPro" id="IPR004088">
    <property type="entry name" value="KH_dom_type_1"/>
</dbReference>
<dbReference type="SMART" id="SM00322">
    <property type="entry name" value="KH"/>
    <property type="match status" value="2"/>
</dbReference>
<dbReference type="eggNOG" id="KOG0336">
    <property type="taxonomic scope" value="Eukaryota"/>
</dbReference>